<dbReference type="GeneID" id="19319758"/>
<name>A0A061H1Y9_9BASI</name>
<feature type="signal peptide" evidence="1">
    <location>
        <begin position="1"/>
        <end position="21"/>
    </location>
</feature>
<feature type="chain" id="PRO_5001603889" evidence="1">
    <location>
        <begin position="22"/>
        <end position="163"/>
    </location>
</feature>
<accession>A0A061H1Y9</accession>
<proteinExistence type="predicted"/>
<dbReference type="AlphaFoldDB" id="A0A061H1Y9"/>
<evidence type="ECO:0000313" key="3">
    <source>
        <dbReference type="Proteomes" id="UP000053664"/>
    </source>
</evidence>
<dbReference type="EMBL" id="KE361643">
    <property type="protein sequence ID" value="EPQ26692.1"/>
    <property type="molecule type" value="Genomic_DNA"/>
</dbReference>
<keyword evidence="1" id="KW-0732">Signal</keyword>
<evidence type="ECO:0000256" key="1">
    <source>
        <dbReference type="SAM" id="SignalP"/>
    </source>
</evidence>
<dbReference type="KEGG" id="pfp:PFL1_05671"/>
<organism evidence="2 3">
    <name type="scientific">Pseudozyma flocculosa PF-1</name>
    <dbReference type="NCBI Taxonomy" id="1277687"/>
    <lineage>
        <taxon>Eukaryota</taxon>
        <taxon>Fungi</taxon>
        <taxon>Dikarya</taxon>
        <taxon>Basidiomycota</taxon>
        <taxon>Ustilaginomycotina</taxon>
        <taxon>Ustilaginomycetes</taxon>
        <taxon>Ustilaginales</taxon>
        <taxon>Ustilaginaceae</taxon>
        <taxon>Pseudozyma</taxon>
    </lineage>
</organism>
<dbReference type="HOGENOM" id="CLU_1627817_0_0_1"/>
<reference evidence="2 3" key="1">
    <citation type="journal article" date="2013" name="Plant Cell">
        <title>The transition from a phytopathogenic smut ancestor to an anamorphic biocontrol agent deciphered by comparative whole-genome analysis.</title>
        <authorList>
            <person name="Lefebvre F."/>
            <person name="Joly D.L."/>
            <person name="Labbe C."/>
            <person name="Teichmann B."/>
            <person name="Linning R."/>
            <person name="Belzile F."/>
            <person name="Bakkeren G."/>
            <person name="Belanger R.R."/>
        </authorList>
    </citation>
    <scope>NUCLEOTIDE SEQUENCE [LARGE SCALE GENOMIC DNA]</scope>
    <source>
        <strain evidence="2 3">PF-1</strain>
    </source>
</reference>
<evidence type="ECO:0000313" key="2">
    <source>
        <dbReference type="EMBL" id="EPQ26692.1"/>
    </source>
</evidence>
<protein>
    <submittedName>
        <fullName evidence="2">Uncharacterized protein</fullName>
    </submittedName>
</protein>
<gene>
    <name evidence="2" type="ORF">PFL1_05671</name>
</gene>
<dbReference type="Proteomes" id="UP000053664">
    <property type="component" value="Unassembled WGS sequence"/>
</dbReference>
<sequence length="163" mass="18040">MKSYSSLVTLVVLTLAGTCLSQPEAKPLAKVQARPGYTLAADLNIRNIGTASLQWEKGVDNSGQLCMDFVAGKPRPESWALEREVVRGKKRDGYTQAVNDPTKCVVVGPDGIDAWNDLIFGHKDDTRPGHEDVVHYSLLFYMPGYKQGSDPLKITLTENFKHY</sequence>
<dbReference type="RefSeq" id="XP_007881398.1">
    <property type="nucleotide sequence ID" value="XM_007883207.1"/>
</dbReference>